<evidence type="ECO:0000313" key="2">
    <source>
        <dbReference type="EMBL" id="GGJ30601.1"/>
    </source>
</evidence>
<evidence type="ECO:0000256" key="1">
    <source>
        <dbReference type="SAM" id="SignalP"/>
    </source>
</evidence>
<accession>A0A917KW83</accession>
<protein>
    <recommendedName>
        <fullName evidence="4">Outer membrane protein beta-barrel domain-containing protein</fullName>
    </recommendedName>
</protein>
<reference evidence="2" key="2">
    <citation type="submission" date="2020-09" db="EMBL/GenBank/DDBJ databases">
        <authorList>
            <person name="Sun Q."/>
            <person name="Zhou Y."/>
        </authorList>
    </citation>
    <scope>NUCLEOTIDE SEQUENCE</scope>
    <source>
        <strain evidence="2">CGMCC 1.3617</strain>
    </source>
</reference>
<sequence>MNHALSRRHHVIAAIIAAGVGVPAAAVAQDHAAPAVPQHAFYLGVGGSANLANFGTQDVYAVGTSDVFRDGARISSGSAAGPGSVGMGTDTAIAPVVQLGYFQRFTDSAWLWGANLNYTYLNASASVQNARIPQAGSYTPTGSSTPVPFTGNAIVQSYQTEVTHQVALMPFIGHAFDAGGFVYLGAGPTLSRMSTKLNGLIGFADTNGTRSDISGAPQNFGTEGWVFGGAAMLGVTLFFDASWFVDVRYTLSATQRQTGNYASTFSNPNGTDGTLINGTLVGSSAGRLVNQGIAFTINRGF</sequence>
<reference evidence="2" key="1">
    <citation type="journal article" date="2014" name="Int. J. Syst. Evol. Microbiol.">
        <title>Complete genome sequence of Corynebacterium casei LMG S-19264T (=DSM 44701T), isolated from a smear-ripened cheese.</title>
        <authorList>
            <consortium name="US DOE Joint Genome Institute (JGI-PGF)"/>
            <person name="Walter F."/>
            <person name="Albersmeier A."/>
            <person name="Kalinowski J."/>
            <person name="Ruckert C."/>
        </authorList>
    </citation>
    <scope>NUCLEOTIDE SEQUENCE</scope>
    <source>
        <strain evidence="2">CGMCC 1.3617</strain>
    </source>
</reference>
<evidence type="ECO:0000313" key="3">
    <source>
        <dbReference type="Proteomes" id="UP000661507"/>
    </source>
</evidence>
<feature type="chain" id="PRO_5038100293" description="Outer membrane protein beta-barrel domain-containing protein" evidence="1">
    <location>
        <begin position="29"/>
        <end position="301"/>
    </location>
</feature>
<comment type="caution">
    <text evidence="2">The sequence shown here is derived from an EMBL/GenBank/DDBJ whole genome shotgun (WGS) entry which is preliminary data.</text>
</comment>
<feature type="signal peptide" evidence="1">
    <location>
        <begin position="1"/>
        <end position="28"/>
    </location>
</feature>
<dbReference type="InterPro" id="IPR011250">
    <property type="entry name" value="OMP/PagP_B-barrel"/>
</dbReference>
<keyword evidence="1" id="KW-0732">Signal</keyword>
<dbReference type="Proteomes" id="UP000661507">
    <property type="component" value="Unassembled WGS sequence"/>
</dbReference>
<name>A0A917KW83_9PROT</name>
<gene>
    <name evidence="2" type="ORF">GCM10011320_42610</name>
</gene>
<dbReference type="SUPFAM" id="SSF56925">
    <property type="entry name" value="OMPA-like"/>
    <property type="match status" value="1"/>
</dbReference>
<keyword evidence="3" id="KW-1185">Reference proteome</keyword>
<proteinExistence type="predicted"/>
<dbReference type="RefSeq" id="WP_188970526.1">
    <property type="nucleotide sequence ID" value="NZ_BMKW01000011.1"/>
</dbReference>
<dbReference type="AlphaFoldDB" id="A0A917KW83"/>
<dbReference type="EMBL" id="BMKW01000011">
    <property type="protein sequence ID" value="GGJ30601.1"/>
    <property type="molecule type" value="Genomic_DNA"/>
</dbReference>
<organism evidence="2 3">
    <name type="scientific">Neoroseomonas lacus</name>
    <dbReference type="NCBI Taxonomy" id="287609"/>
    <lineage>
        <taxon>Bacteria</taxon>
        <taxon>Pseudomonadati</taxon>
        <taxon>Pseudomonadota</taxon>
        <taxon>Alphaproteobacteria</taxon>
        <taxon>Acetobacterales</taxon>
        <taxon>Acetobacteraceae</taxon>
        <taxon>Neoroseomonas</taxon>
    </lineage>
</organism>
<evidence type="ECO:0008006" key="4">
    <source>
        <dbReference type="Google" id="ProtNLM"/>
    </source>
</evidence>